<evidence type="ECO:0000313" key="1">
    <source>
        <dbReference type="EMBL" id="GAA0489711.1"/>
    </source>
</evidence>
<evidence type="ECO:0000313" key="2">
    <source>
        <dbReference type="Proteomes" id="UP001500880"/>
    </source>
</evidence>
<name>A0ABP3KZ03_9BACI</name>
<sequence length="64" mass="7177">MEILSLKPMISKKTASYRSKHLTIIGNAVPNRLLNDNFGWETILLKKGIEGQNHSETPLNKCPS</sequence>
<reference evidence="2" key="1">
    <citation type="journal article" date="2019" name="Int. J. Syst. Evol. Microbiol.">
        <title>The Global Catalogue of Microorganisms (GCM) 10K type strain sequencing project: providing services to taxonomists for standard genome sequencing and annotation.</title>
        <authorList>
            <consortium name="The Broad Institute Genomics Platform"/>
            <consortium name="The Broad Institute Genome Sequencing Center for Infectious Disease"/>
            <person name="Wu L."/>
            <person name="Ma J."/>
        </authorList>
    </citation>
    <scope>NUCLEOTIDE SEQUENCE [LARGE SCALE GENOMIC DNA]</scope>
    <source>
        <strain evidence="2">JCM 12389</strain>
    </source>
</reference>
<protein>
    <submittedName>
        <fullName evidence="1">Uncharacterized protein</fullName>
    </submittedName>
</protein>
<keyword evidence="2" id="KW-1185">Reference proteome</keyword>
<comment type="caution">
    <text evidence="1">The sequence shown here is derived from an EMBL/GenBank/DDBJ whole genome shotgun (WGS) entry which is preliminary data.</text>
</comment>
<accession>A0ABP3KZ03</accession>
<dbReference type="Proteomes" id="UP001500880">
    <property type="component" value="Unassembled WGS sequence"/>
</dbReference>
<dbReference type="EMBL" id="BAAADO010000003">
    <property type="protein sequence ID" value="GAA0489711.1"/>
    <property type="molecule type" value="Genomic_DNA"/>
</dbReference>
<gene>
    <name evidence="1" type="ORF">GCM10008986_14480</name>
</gene>
<organism evidence="1 2">
    <name type="scientific">Salinibacillus aidingensis</name>
    <dbReference type="NCBI Taxonomy" id="237684"/>
    <lineage>
        <taxon>Bacteria</taxon>
        <taxon>Bacillati</taxon>
        <taxon>Bacillota</taxon>
        <taxon>Bacilli</taxon>
        <taxon>Bacillales</taxon>
        <taxon>Bacillaceae</taxon>
        <taxon>Salinibacillus</taxon>
    </lineage>
</organism>
<proteinExistence type="predicted"/>